<dbReference type="SMART" id="SM00382">
    <property type="entry name" value="AAA"/>
    <property type="match status" value="1"/>
</dbReference>
<dbReference type="InterPro" id="IPR002789">
    <property type="entry name" value="HerA_central"/>
</dbReference>
<organism evidence="3">
    <name type="scientific">hydrothermal vent metagenome</name>
    <dbReference type="NCBI Taxonomy" id="652676"/>
    <lineage>
        <taxon>unclassified sequences</taxon>
        <taxon>metagenomes</taxon>
        <taxon>ecological metagenomes</taxon>
    </lineage>
</organism>
<feature type="region of interest" description="Disordered" evidence="1">
    <location>
        <begin position="52"/>
        <end position="73"/>
    </location>
</feature>
<gene>
    <name evidence="3" type="ORF">MNBD_ALPHA08-2123</name>
</gene>
<feature type="compositionally biased region" description="Basic and acidic residues" evidence="1">
    <location>
        <begin position="61"/>
        <end position="73"/>
    </location>
</feature>
<dbReference type="PANTHER" id="PTHR42957:SF1">
    <property type="entry name" value="HELICASE MJ1565-RELATED"/>
    <property type="match status" value="1"/>
</dbReference>
<dbReference type="SUPFAM" id="SSF52540">
    <property type="entry name" value="P-loop containing nucleoside triphosphate hydrolases"/>
    <property type="match status" value="1"/>
</dbReference>
<keyword evidence="3" id="KW-0547">Nucleotide-binding</keyword>
<dbReference type="GO" id="GO:0004386">
    <property type="term" value="F:helicase activity"/>
    <property type="evidence" value="ECO:0007669"/>
    <property type="project" value="UniProtKB-KW"/>
</dbReference>
<dbReference type="PANTHER" id="PTHR42957">
    <property type="entry name" value="HELICASE MJ1565-RELATED"/>
    <property type="match status" value="1"/>
</dbReference>
<keyword evidence="3" id="KW-0347">Helicase</keyword>
<feature type="region of interest" description="Disordered" evidence="1">
    <location>
        <begin position="570"/>
        <end position="591"/>
    </location>
</feature>
<keyword evidence="3" id="KW-0067">ATP-binding</keyword>
<feature type="domain" description="AAA+ ATPase" evidence="2">
    <location>
        <begin position="215"/>
        <end position="546"/>
    </location>
</feature>
<dbReference type="EMBL" id="UOEC01000003">
    <property type="protein sequence ID" value="VAV86428.1"/>
    <property type="molecule type" value="Genomic_DNA"/>
</dbReference>
<name>A0A3B0RED0_9ZZZZ</name>
<feature type="compositionally biased region" description="Polar residues" evidence="1">
    <location>
        <begin position="1"/>
        <end position="19"/>
    </location>
</feature>
<dbReference type="InterPro" id="IPR008571">
    <property type="entry name" value="HerA-like"/>
</dbReference>
<keyword evidence="3" id="KW-0378">Hydrolase</keyword>
<feature type="region of interest" description="Disordered" evidence="1">
    <location>
        <begin position="1"/>
        <end position="26"/>
    </location>
</feature>
<accession>A0A3B0RED0</accession>
<evidence type="ECO:0000313" key="3">
    <source>
        <dbReference type="EMBL" id="VAV86428.1"/>
    </source>
</evidence>
<dbReference type="AlphaFoldDB" id="A0A3B0RED0"/>
<dbReference type="InterPro" id="IPR027417">
    <property type="entry name" value="P-loop_NTPase"/>
</dbReference>
<sequence length="608" mass="66403">MTIFTASPQAVPTQQTSQPIGEAPQPAQATLQNTPLTAVPSNPVANLSVAQQGSAGSEQLQTERRTKTQPDERTLGSVIAVDGGYATLVSKVGDIYDKTAEFWAVGRLISISTHDGRVVGLIYKINAAKNAWSQAADNTIEVHVELIGEIREIPGGPTTFSRGINTYPPLGSVAHQIRADDLAIIHHPHGRQSVEIGQLSQDASIPAVVCMDDLLKRHFAIVGSTGTGKSTSVALLLRKIVETRPNLRVLILDPHNEYASAFPDQSITISTDTLELPFWLFQQEELCDVIFRGRDNVEEEIDALRDLIPIAKSRYNQKSDQPAGGLLRRSAGATTITADTPIPYRMSDLFGLIDEEIGQLEGSHDRSTLKSLRNRIESLVNDPRYRFMFAQRTVEDNMGDIVGNIFRIPINDHPITAFQLTGLPSEVVNSVVSVLCRMAFDLAVWSKGTCEVLVLCEEAHRYVPLDKHQGFGPTRRSIARIAKEGRKYGCYLGIVTQRPGELDPTILSQCSTVFAMRLANDHDQEIIRSAISDSSASTLSFLSSIGNREAIAFGEGIATPMRMRFTDQPAEHIPGAPVQDQSADQPGKPAEPNLEAIINAMRNLHGRA</sequence>
<dbReference type="Gene3D" id="3.40.50.300">
    <property type="entry name" value="P-loop containing nucleotide triphosphate hydrolases"/>
    <property type="match status" value="2"/>
</dbReference>
<protein>
    <submittedName>
        <fullName evidence="3">Bipolar DNA helicase HerA</fullName>
    </submittedName>
</protein>
<reference evidence="3" key="1">
    <citation type="submission" date="2018-06" db="EMBL/GenBank/DDBJ databases">
        <authorList>
            <person name="Zhirakovskaya E."/>
        </authorList>
    </citation>
    <scope>NUCLEOTIDE SEQUENCE</scope>
</reference>
<proteinExistence type="predicted"/>
<dbReference type="Pfam" id="PF01935">
    <property type="entry name" value="DUF87"/>
    <property type="match status" value="1"/>
</dbReference>
<dbReference type="InterPro" id="IPR003593">
    <property type="entry name" value="AAA+_ATPase"/>
</dbReference>
<evidence type="ECO:0000256" key="1">
    <source>
        <dbReference type="SAM" id="MobiDB-lite"/>
    </source>
</evidence>
<evidence type="ECO:0000259" key="2">
    <source>
        <dbReference type="SMART" id="SM00382"/>
    </source>
</evidence>